<accession>A0A1B6KNP2</accession>
<dbReference type="GO" id="GO:0032051">
    <property type="term" value="F:clathrin light chain binding"/>
    <property type="evidence" value="ECO:0007669"/>
    <property type="project" value="TreeGrafter"/>
</dbReference>
<evidence type="ECO:0000259" key="4">
    <source>
        <dbReference type="PROSITE" id="PS50945"/>
    </source>
</evidence>
<evidence type="ECO:0000256" key="2">
    <source>
        <dbReference type="ARBA" id="ARBA00022490"/>
    </source>
</evidence>
<dbReference type="GO" id="GO:0007015">
    <property type="term" value="P:actin filament organization"/>
    <property type="evidence" value="ECO:0007669"/>
    <property type="project" value="TreeGrafter"/>
</dbReference>
<dbReference type="SUPFAM" id="SSF109885">
    <property type="entry name" value="I/LWEQ domain"/>
    <property type="match status" value="1"/>
</dbReference>
<dbReference type="GO" id="GO:0048268">
    <property type="term" value="P:clathrin coat assembly"/>
    <property type="evidence" value="ECO:0007669"/>
    <property type="project" value="TreeGrafter"/>
</dbReference>
<sequence>IRRSQQEVGAHAHSLGSRDEVVSGGGKLERLVVASQGIAASTAQLVVASRVKASRNSTNMSQLSSASKDVTQATAGVVATAKSCMRLVEDSEEQDLSGLSLHQAKRLEMEAQVKVLELESCLEKERLRLSALRRHHYQLAGETDESPTL</sequence>
<dbReference type="PROSITE" id="PS50945">
    <property type="entry name" value="I_LWEQ"/>
    <property type="match status" value="1"/>
</dbReference>
<proteinExistence type="predicted"/>
<keyword evidence="2" id="KW-0963">Cytoplasm</keyword>
<dbReference type="GO" id="GO:0080025">
    <property type="term" value="F:phosphatidylinositol-3,5-bisphosphate binding"/>
    <property type="evidence" value="ECO:0007669"/>
    <property type="project" value="TreeGrafter"/>
</dbReference>
<dbReference type="InterPro" id="IPR035964">
    <property type="entry name" value="I/LWEQ_dom_sf"/>
</dbReference>
<evidence type="ECO:0000313" key="5">
    <source>
        <dbReference type="EMBL" id="JAT13041.1"/>
    </source>
</evidence>
<dbReference type="EMBL" id="GEBQ01026936">
    <property type="protein sequence ID" value="JAT13041.1"/>
    <property type="molecule type" value="Transcribed_RNA"/>
</dbReference>
<dbReference type="PANTHER" id="PTHR10407">
    <property type="entry name" value="HUNTINGTIN INTERACTING PROTEIN 1"/>
    <property type="match status" value="1"/>
</dbReference>
<dbReference type="PANTHER" id="PTHR10407:SF15">
    <property type="entry name" value="HUNTINGTIN INTERACTING PROTEIN 1"/>
    <property type="match status" value="1"/>
</dbReference>
<gene>
    <name evidence="5" type="ORF">g.39330</name>
</gene>
<dbReference type="AlphaFoldDB" id="A0A1B6KNP2"/>
<dbReference type="SMART" id="SM00307">
    <property type="entry name" value="ILWEQ"/>
    <property type="match status" value="1"/>
</dbReference>
<feature type="region of interest" description="Disordered" evidence="3">
    <location>
        <begin position="1"/>
        <end position="22"/>
    </location>
</feature>
<dbReference type="Gene3D" id="1.20.1410.10">
    <property type="entry name" value="I/LWEQ domain"/>
    <property type="match status" value="1"/>
</dbReference>
<protein>
    <recommendedName>
        <fullName evidence="4">I/LWEQ domain-containing protein</fullName>
    </recommendedName>
</protein>
<dbReference type="InterPro" id="IPR002558">
    <property type="entry name" value="ILWEQ_dom"/>
</dbReference>
<dbReference type="GO" id="GO:0035615">
    <property type="term" value="F:clathrin adaptor activity"/>
    <property type="evidence" value="ECO:0007669"/>
    <property type="project" value="TreeGrafter"/>
</dbReference>
<reference evidence="5" key="1">
    <citation type="submission" date="2015-11" db="EMBL/GenBank/DDBJ databases">
        <title>De novo transcriptome assembly of four potential Pierce s Disease insect vectors from Arizona vineyards.</title>
        <authorList>
            <person name="Tassone E.E."/>
        </authorList>
    </citation>
    <scope>NUCLEOTIDE SEQUENCE</scope>
</reference>
<name>A0A1B6KNP2_9HEMI</name>
<dbReference type="GO" id="GO:0030136">
    <property type="term" value="C:clathrin-coated vesicle"/>
    <property type="evidence" value="ECO:0007669"/>
    <property type="project" value="TreeGrafter"/>
</dbReference>
<dbReference type="GO" id="GO:0043325">
    <property type="term" value="F:phosphatidylinositol-3,4-bisphosphate binding"/>
    <property type="evidence" value="ECO:0007669"/>
    <property type="project" value="TreeGrafter"/>
</dbReference>
<dbReference type="GO" id="GO:0006897">
    <property type="term" value="P:endocytosis"/>
    <property type="evidence" value="ECO:0007669"/>
    <property type="project" value="InterPro"/>
</dbReference>
<dbReference type="GO" id="GO:0051015">
    <property type="term" value="F:actin filament binding"/>
    <property type="evidence" value="ECO:0007669"/>
    <property type="project" value="TreeGrafter"/>
</dbReference>
<feature type="non-terminal residue" evidence="5">
    <location>
        <position position="1"/>
    </location>
</feature>
<comment type="subcellular location">
    <subcellularLocation>
        <location evidence="1">Cytoplasm</location>
    </subcellularLocation>
</comment>
<feature type="domain" description="I/LWEQ" evidence="4">
    <location>
        <begin position="1"/>
        <end position="140"/>
    </location>
</feature>
<evidence type="ECO:0000256" key="3">
    <source>
        <dbReference type="SAM" id="MobiDB-lite"/>
    </source>
</evidence>
<dbReference type="Pfam" id="PF01608">
    <property type="entry name" value="I_LWEQ"/>
    <property type="match status" value="1"/>
</dbReference>
<dbReference type="InterPro" id="IPR030224">
    <property type="entry name" value="Sla2_fam"/>
</dbReference>
<dbReference type="GO" id="GO:0030864">
    <property type="term" value="C:cortical actin cytoskeleton"/>
    <property type="evidence" value="ECO:0007669"/>
    <property type="project" value="TreeGrafter"/>
</dbReference>
<organism evidence="5">
    <name type="scientific">Graphocephala atropunctata</name>
    <dbReference type="NCBI Taxonomy" id="36148"/>
    <lineage>
        <taxon>Eukaryota</taxon>
        <taxon>Metazoa</taxon>
        <taxon>Ecdysozoa</taxon>
        <taxon>Arthropoda</taxon>
        <taxon>Hexapoda</taxon>
        <taxon>Insecta</taxon>
        <taxon>Pterygota</taxon>
        <taxon>Neoptera</taxon>
        <taxon>Paraneoptera</taxon>
        <taxon>Hemiptera</taxon>
        <taxon>Auchenorrhyncha</taxon>
        <taxon>Membracoidea</taxon>
        <taxon>Cicadellidae</taxon>
        <taxon>Cicadellinae</taxon>
        <taxon>Cicadellini</taxon>
        <taxon>Graphocephala</taxon>
    </lineage>
</organism>
<evidence type="ECO:0000256" key="1">
    <source>
        <dbReference type="ARBA" id="ARBA00004496"/>
    </source>
</evidence>